<dbReference type="AlphaFoldDB" id="E0SDR7"/>
<dbReference type="CDD" id="cd05008">
    <property type="entry name" value="SIS_GlmS_GlmD_1"/>
    <property type="match status" value="1"/>
</dbReference>
<dbReference type="InterPro" id="IPR001347">
    <property type="entry name" value="SIS_dom"/>
</dbReference>
<feature type="initiator methionine" description="Removed" evidence="10">
    <location>
        <position position="1"/>
    </location>
</feature>
<dbReference type="PROSITE" id="PS51464">
    <property type="entry name" value="SIS"/>
    <property type="match status" value="2"/>
</dbReference>
<dbReference type="NCBIfam" id="TIGR01135">
    <property type="entry name" value="glmS"/>
    <property type="match status" value="1"/>
</dbReference>
<dbReference type="CDD" id="cd05009">
    <property type="entry name" value="SIS_GlmS_GlmD_2"/>
    <property type="match status" value="1"/>
</dbReference>
<dbReference type="PATRIC" id="fig|198628.6.peg.4512"/>
<dbReference type="InterPro" id="IPR046348">
    <property type="entry name" value="SIS_dom_sf"/>
</dbReference>
<dbReference type="Proteomes" id="UP000006859">
    <property type="component" value="Chromosome"/>
</dbReference>
<feature type="domain" description="SIS" evidence="12">
    <location>
        <begin position="287"/>
        <end position="427"/>
    </location>
</feature>
<evidence type="ECO:0000313" key="14">
    <source>
        <dbReference type="Proteomes" id="UP000006859"/>
    </source>
</evidence>
<dbReference type="InterPro" id="IPR029055">
    <property type="entry name" value="Ntn_hydrolases_N"/>
</dbReference>
<protein>
    <recommendedName>
        <fullName evidence="4 10">Glutamine--fructose-6-phosphate aminotransferase [isomerizing]</fullName>
        <ecNumber evidence="3 10">2.6.1.16</ecNumber>
    </recommendedName>
    <alternativeName>
        <fullName evidence="10">D-fructose-6-phosphate amidotransferase</fullName>
    </alternativeName>
    <alternativeName>
        <fullName evidence="10">GFAT</fullName>
    </alternativeName>
    <alternativeName>
        <fullName evidence="10">Glucosamine-6-phosphate synthase</fullName>
    </alternativeName>
    <alternativeName>
        <fullName evidence="10">Hexosephosphate aminotransferase</fullName>
    </alternativeName>
    <alternativeName>
        <fullName evidence="10">L-glutamine--D-fructose-6-phosphate amidotransferase</fullName>
    </alternativeName>
</protein>
<dbReference type="GO" id="GO:0004360">
    <property type="term" value="F:glutamine-fructose-6-phosphate transaminase (isomerizing) activity"/>
    <property type="evidence" value="ECO:0007669"/>
    <property type="project" value="UniProtKB-UniRule"/>
</dbReference>
<dbReference type="GO" id="GO:0005829">
    <property type="term" value="C:cytosol"/>
    <property type="evidence" value="ECO:0007669"/>
    <property type="project" value="TreeGrafter"/>
</dbReference>
<keyword evidence="7 10" id="KW-0808">Transferase</keyword>
<dbReference type="PANTHER" id="PTHR10937:SF0">
    <property type="entry name" value="GLUTAMINE--FRUCTOSE-6-PHOSPHATE TRANSAMINASE (ISOMERIZING)"/>
    <property type="match status" value="1"/>
</dbReference>
<evidence type="ECO:0000256" key="3">
    <source>
        <dbReference type="ARBA" id="ARBA00012916"/>
    </source>
</evidence>
<accession>E0SDR7</accession>
<dbReference type="GO" id="GO:0006487">
    <property type="term" value="P:protein N-linked glycosylation"/>
    <property type="evidence" value="ECO:0007669"/>
    <property type="project" value="TreeGrafter"/>
</dbReference>
<dbReference type="Pfam" id="PF01380">
    <property type="entry name" value="SIS"/>
    <property type="match status" value="2"/>
</dbReference>
<evidence type="ECO:0000313" key="13">
    <source>
        <dbReference type="EMBL" id="ADN00759.1"/>
    </source>
</evidence>
<evidence type="ECO:0000256" key="2">
    <source>
        <dbReference type="ARBA" id="ARBA00004496"/>
    </source>
</evidence>
<organism evidence="13 14">
    <name type="scientific">Dickeya dadantii (strain 3937)</name>
    <name type="common">Erwinia chrysanthemi (strain 3937)</name>
    <dbReference type="NCBI Taxonomy" id="198628"/>
    <lineage>
        <taxon>Bacteria</taxon>
        <taxon>Pseudomonadati</taxon>
        <taxon>Pseudomonadota</taxon>
        <taxon>Gammaproteobacteria</taxon>
        <taxon>Enterobacterales</taxon>
        <taxon>Pectobacteriaceae</taxon>
        <taxon>Dickeya</taxon>
    </lineage>
</organism>
<feature type="active site" description="For Fru-6P isomerization activity" evidence="10">
    <location>
        <position position="606"/>
    </location>
</feature>
<dbReference type="GO" id="GO:0006002">
    <property type="term" value="P:fructose 6-phosphate metabolic process"/>
    <property type="evidence" value="ECO:0007669"/>
    <property type="project" value="TreeGrafter"/>
</dbReference>
<dbReference type="HAMAP" id="MF_00164">
    <property type="entry name" value="GlmS"/>
    <property type="match status" value="1"/>
</dbReference>
<dbReference type="PROSITE" id="PS51278">
    <property type="entry name" value="GATASE_TYPE_2"/>
    <property type="match status" value="1"/>
</dbReference>
<dbReference type="FunFam" id="3.40.50.10490:FF:000001">
    <property type="entry name" value="Glutamine--fructose-6-phosphate aminotransferase [isomerizing]"/>
    <property type="match status" value="1"/>
</dbReference>
<dbReference type="EMBL" id="CP002038">
    <property type="protein sequence ID" value="ADN00759.1"/>
    <property type="molecule type" value="Genomic_DNA"/>
</dbReference>
<dbReference type="PANTHER" id="PTHR10937">
    <property type="entry name" value="GLUCOSAMINE--FRUCTOSE-6-PHOSPHATE AMINOTRANSFERASE, ISOMERIZING"/>
    <property type="match status" value="1"/>
</dbReference>
<evidence type="ECO:0000256" key="10">
    <source>
        <dbReference type="HAMAP-Rule" id="MF_00164"/>
    </source>
</evidence>
<dbReference type="RefSeq" id="WP_013320151.1">
    <property type="nucleotide sequence ID" value="NC_014500.1"/>
</dbReference>
<dbReference type="InterPro" id="IPR035466">
    <property type="entry name" value="GlmS/AgaS_SIS"/>
</dbReference>
<dbReference type="InterPro" id="IPR035490">
    <property type="entry name" value="GlmS/FrlB_SIS"/>
</dbReference>
<comment type="subcellular location">
    <subcellularLocation>
        <location evidence="2 10">Cytoplasm</location>
    </subcellularLocation>
</comment>
<comment type="function">
    <text evidence="10">Catalyzes the first step in hexosamine metabolism, converting fructose-6P into glucosamine-6P using glutamine as a nitrogen source.</text>
</comment>
<dbReference type="OrthoDB" id="9761808at2"/>
<dbReference type="SUPFAM" id="SSF56235">
    <property type="entry name" value="N-terminal nucleophile aminohydrolases (Ntn hydrolases)"/>
    <property type="match status" value="1"/>
</dbReference>
<gene>
    <name evidence="10 13" type="primary">glmS</name>
    <name evidence="13" type="ordered locus">Dda3937_00141</name>
</gene>
<dbReference type="InterPro" id="IPR005855">
    <property type="entry name" value="GFAT"/>
</dbReference>
<dbReference type="STRING" id="198628.Dda3937_00141"/>
<evidence type="ECO:0000259" key="12">
    <source>
        <dbReference type="PROSITE" id="PS51464"/>
    </source>
</evidence>
<dbReference type="GO" id="GO:0006047">
    <property type="term" value="P:UDP-N-acetylglucosamine metabolic process"/>
    <property type="evidence" value="ECO:0007669"/>
    <property type="project" value="TreeGrafter"/>
</dbReference>
<dbReference type="NCBIfam" id="NF001484">
    <property type="entry name" value="PRK00331.1"/>
    <property type="match status" value="1"/>
</dbReference>
<dbReference type="SUPFAM" id="SSF53697">
    <property type="entry name" value="SIS domain"/>
    <property type="match status" value="1"/>
</dbReference>
<dbReference type="KEGG" id="ddd:Dda3937_00141"/>
<keyword evidence="8" id="KW-0677">Repeat</keyword>
<dbReference type="Gene3D" id="3.60.20.10">
    <property type="entry name" value="Glutamine Phosphoribosylpyrophosphate, subunit 1, domain 1"/>
    <property type="match status" value="1"/>
</dbReference>
<evidence type="ECO:0000256" key="6">
    <source>
        <dbReference type="ARBA" id="ARBA00022576"/>
    </source>
</evidence>
<feature type="domain" description="Glutamine amidotransferase type-2" evidence="11">
    <location>
        <begin position="2"/>
        <end position="219"/>
    </location>
</feature>
<dbReference type="GO" id="GO:0097367">
    <property type="term" value="F:carbohydrate derivative binding"/>
    <property type="evidence" value="ECO:0007669"/>
    <property type="project" value="InterPro"/>
</dbReference>
<evidence type="ECO:0000256" key="5">
    <source>
        <dbReference type="ARBA" id="ARBA00022490"/>
    </source>
</evidence>
<dbReference type="Pfam" id="PF13522">
    <property type="entry name" value="GATase_6"/>
    <property type="match status" value="1"/>
</dbReference>
<evidence type="ECO:0000256" key="1">
    <source>
        <dbReference type="ARBA" id="ARBA00001031"/>
    </source>
</evidence>
<dbReference type="EC" id="2.6.1.16" evidence="3 10"/>
<evidence type="ECO:0000256" key="9">
    <source>
        <dbReference type="ARBA" id="ARBA00022962"/>
    </source>
</evidence>
<reference evidence="13 14" key="1">
    <citation type="journal article" date="2011" name="J. Bacteriol.">
        <title>Genome sequence of the plant-pathogenic bacterium Dickeya dadantii 3937.</title>
        <authorList>
            <person name="Glasner J.D."/>
            <person name="Yang C.H."/>
            <person name="Reverchon S."/>
            <person name="Hugouvieux-Cotte-Pattat N."/>
            <person name="Condemine G."/>
            <person name="Bohin J.P."/>
            <person name="Van Gijsegem F."/>
            <person name="Yang S."/>
            <person name="Franza T."/>
            <person name="Expert D."/>
            <person name="Plunkett G. III"/>
            <person name="San Francisco M.J."/>
            <person name="Charkowski A.O."/>
            <person name="Py B."/>
            <person name="Bell K."/>
            <person name="Rauscher L."/>
            <person name="Rodriguez-Palenzuela P."/>
            <person name="Toussaint A."/>
            <person name="Holeva M.C."/>
            <person name="He S.Y."/>
            <person name="Douet V."/>
            <person name="Boccara M."/>
            <person name="Blanco C."/>
            <person name="Toth I."/>
            <person name="Anderson B.D."/>
            <person name="Biehl B.S."/>
            <person name="Mau B."/>
            <person name="Flynn S.M."/>
            <person name="Barras F."/>
            <person name="Lindeberg M."/>
            <person name="Birch P.R."/>
            <person name="Tsuyumu S."/>
            <person name="Shi X."/>
            <person name="Hibbing M."/>
            <person name="Yap M.N."/>
            <person name="Carpentier M."/>
            <person name="Dassa E."/>
            <person name="Umehara M."/>
            <person name="Kim J.F."/>
            <person name="Rusch M."/>
            <person name="Soni P."/>
            <person name="Mayhew G.F."/>
            <person name="Fouts D.E."/>
            <person name="Gill S.R."/>
            <person name="Blattner F.R."/>
            <person name="Keen N.T."/>
            <person name="Perna N.T."/>
        </authorList>
    </citation>
    <scope>NUCLEOTIDE SEQUENCE [LARGE SCALE GENOMIC DNA]</scope>
    <source>
        <strain evidence="13 14">3937</strain>
    </source>
</reference>
<evidence type="ECO:0000259" key="11">
    <source>
        <dbReference type="PROSITE" id="PS51278"/>
    </source>
</evidence>
<proteinExistence type="inferred from homology"/>
<keyword evidence="5 10" id="KW-0963">Cytoplasm</keyword>
<name>E0SDR7_DICD3</name>
<dbReference type="Gene3D" id="3.40.50.10490">
    <property type="entry name" value="Glucose-6-phosphate isomerase like protein, domain 1"/>
    <property type="match status" value="2"/>
</dbReference>
<dbReference type="InterPro" id="IPR017932">
    <property type="entry name" value="GATase_2_dom"/>
</dbReference>
<evidence type="ECO:0000256" key="8">
    <source>
        <dbReference type="ARBA" id="ARBA00022737"/>
    </source>
</evidence>
<dbReference type="CDD" id="cd00714">
    <property type="entry name" value="GFAT"/>
    <property type="match status" value="1"/>
</dbReference>
<evidence type="ECO:0000256" key="7">
    <source>
        <dbReference type="ARBA" id="ARBA00022679"/>
    </source>
</evidence>
<feature type="active site" description="Nucleophile; for GATase activity" evidence="10">
    <location>
        <position position="2"/>
    </location>
</feature>
<dbReference type="HOGENOM" id="CLU_012520_5_2_6"/>
<sequence>MCGIVGAVAQRDIAEILLEGLRRLEYRGYDSAGLAVVNGEGQVSRLRRLGKVQVLAQAAEEQPLVGGTGIAHTRWATHGEPSEQNAHPHVSEHIIVVHNGIIENHEPLRELMVSRGYRFVSETDTEVVAHLVHWEQQQNGGSLLDVVQRVIPQLRGAYGMVLLDSRDPNVLVAARSGSPLVIGRGVGENFIASDQLALLPVTRRFIFLEEGDLAEVTRRTVRIVNRQGQDVTRDEIESKVQYDAGDKGAYRHYMQKEIYEQPMAIKNTLEGRFSHGEINLSELGPQADALLANVQHIQIIACGTSYNSGMVSRYWFESLAGIPCDVEIASEFRYRKPAVRANSLMITLSQSGETADTLAALRLSKELGYLGSLAICNVAGSSLVRESDLALMTRAGTEIGVASTKAFTTQLTVLLMLVARIGRLRGMDARIEHDIVHALQALPARIEQMLSQDKLIESLAEGFSDKHHALFLGRGDQYPIAMEGALKLKEISYIHAEAYAAGELKHGPLALIDADMPVVVVAPNNDLLEKLKSNIEEVRARGGELYVFADEQAGFTSDSDMMKIIQLPHVEEVIAPIFYTVPLQLLSYHVALIKGTDVDQPRNLAKSVTVE</sequence>
<keyword evidence="14" id="KW-1185">Reference proteome</keyword>
<dbReference type="eggNOG" id="COG0449">
    <property type="taxonomic scope" value="Bacteria"/>
</dbReference>
<keyword evidence="6 10" id="KW-0032">Aminotransferase</keyword>
<comment type="subunit">
    <text evidence="10">Homodimer.</text>
</comment>
<feature type="domain" description="SIS" evidence="12">
    <location>
        <begin position="459"/>
        <end position="601"/>
    </location>
</feature>
<dbReference type="FunFam" id="3.60.20.10:FF:000006">
    <property type="entry name" value="Glutamine--fructose-6-phosphate aminotransferase [isomerizing]"/>
    <property type="match status" value="1"/>
</dbReference>
<comment type="catalytic activity">
    <reaction evidence="1 10">
        <text>D-fructose 6-phosphate + L-glutamine = D-glucosamine 6-phosphate + L-glutamate</text>
        <dbReference type="Rhea" id="RHEA:13237"/>
        <dbReference type="ChEBI" id="CHEBI:29985"/>
        <dbReference type="ChEBI" id="CHEBI:58359"/>
        <dbReference type="ChEBI" id="CHEBI:58725"/>
        <dbReference type="ChEBI" id="CHEBI:61527"/>
        <dbReference type="EC" id="2.6.1.16"/>
    </reaction>
</comment>
<dbReference type="GO" id="GO:0005975">
    <property type="term" value="P:carbohydrate metabolic process"/>
    <property type="evidence" value="ECO:0007669"/>
    <property type="project" value="UniProtKB-UniRule"/>
</dbReference>
<evidence type="ECO:0000256" key="4">
    <source>
        <dbReference type="ARBA" id="ARBA00016090"/>
    </source>
</evidence>
<dbReference type="InterPro" id="IPR047084">
    <property type="entry name" value="GFAT_N"/>
</dbReference>
<keyword evidence="9" id="KW-0315">Glutamine amidotransferase</keyword>